<evidence type="ECO:0000313" key="8">
    <source>
        <dbReference type="Proteomes" id="UP001058860"/>
    </source>
</evidence>
<evidence type="ECO:0000256" key="5">
    <source>
        <dbReference type="ARBA" id="ARBA00023136"/>
    </source>
</evidence>
<keyword evidence="8" id="KW-1185">Reference proteome</keyword>
<dbReference type="InterPro" id="IPR045584">
    <property type="entry name" value="Pilin-like"/>
</dbReference>
<organism evidence="7 8">
    <name type="scientific">Svornostia abyssi</name>
    <dbReference type="NCBI Taxonomy" id="2898438"/>
    <lineage>
        <taxon>Bacteria</taxon>
        <taxon>Bacillati</taxon>
        <taxon>Actinomycetota</taxon>
        <taxon>Thermoleophilia</taxon>
        <taxon>Solirubrobacterales</taxon>
        <taxon>Baekduiaceae</taxon>
        <taxon>Svornostia</taxon>
    </lineage>
</organism>
<dbReference type="InterPro" id="IPR012902">
    <property type="entry name" value="N_methyl_site"/>
</dbReference>
<sequence>MSHRLKDEQGFTLIELLVVVLIIGILAAIALPTFLNQREKAQDSGAKSNARNMVTQLETCYADAQTYVGCDTTESGLSVGTADGQVQVSAAGQNTFTVQAQSASGCDFVMTKPASGAITRTATGAGCSGSTW</sequence>
<protein>
    <submittedName>
        <fullName evidence="7">Type II secretion system GspH family protein</fullName>
    </submittedName>
</protein>
<dbReference type="PROSITE" id="PS00409">
    <property type="entry name" value="PROKAR_NTER_METHYL"/>
    <property type="match status" value="1"/>
</dbReference>
<evidence type="ECO:0000256" key="4">
    <source>
        <dbReference type="ARBA" id="ARBA00022989"/>
    </source>
</evidence>
<dbReference type="PANTHER" id="PTHR30093">
    <property type="entry name" value="GENERAL SECRETION PATHWAY PROTEIN G"/>
    <property type="match status" value="1"/>
</dbReference>
<gene>
    <name evidence="7" type="ORF">LRS13_18365</name>
</gene>
<dbReference type="RefSeq" id="WP_353863162.1">
    <property type="nucleotide sequence ID" value="NZ_CP088295.1"/>
</dbReference>
<proteinExistence type="predicted"/>
<evidence type="ECO:0000256" key="6">
    <source>
        <dbReference type="SAM" id="Phobius"/>
    </source>
</evidence>
<dbReference type="EMBL" id="CP088295">
    <property type="protein sequence ID" value="UUY02638.1"/>
    <property type="molecule type" value="Genomic_DNA"/>
</dbReference>
<evidence type="ECO:0000256" key="3">
    <source>
        <dbReference type="ARBA" id="ARBA00022692"/>
    </source>
</evidence>
<dbReference type="PANTHER" id="PTHR30093:SF44">
    <property type="entry name" value="TYPE II SECRETION SYSTEM CORE PROTEIN G"/>
    <property type="match status" value="1"/>
</dbReference>
<keyword evidence="5 6" id="KW-0472">Membrane</keyword>
<dbReference type="NCBIfam" id="TIGR02532">
    <property type="entry name" value="IV_pilin_GFxxxE"/>
    <property type="match status" value="1"/>
</dbReference>
<comment type="subcellular location">
    <subcellularLocation>
        <location evidence="1">Membrane</location>
        <topology evidence="1">Single-pass membrane protein</topology>
    </subcellularLocation>
</comment>
<evidence type="ECO:0000256" key="2">
    <source>
        <dbReference type="ARBA" id="ARBA00022481"/>
    </source>
</evidence>
<accession>A0ABY5PDD0</accession>
<evidence type="ECO:0000256" key="1">
    <source>
        <dbReference type="ARBA" id="ARBA00004167"/>
    </source>
</evidence>
<keyword evidence="3 6" id="KW-0812">Transmembrane</keyword>
<dbReference type="Proteomes" id="UP001058860">
    <property type="component" value="Chromosome"/>
</dbReference>
<reference evidence="8" key="1">
    <citation type="submission" date="2021-11" db="EMBL/GenBank/DDBJ databases">
        <title>Cultivation dependent microbiological survey of springs from the worlds oldest radium mine currently devoted to the extraction of radon-saturated water.</title>
        <authorList>
            <person name="Kapinusova G."/>
            <person name="Smrhova T."/>
            <person name="Strejcek M."/>
            <person name="Suman J."/>
            <person name="Jani K."/>
            <person name="Pajer P."/>
            <person name="Uhlik O."/>
        </authorList>
    </citation>
    <scope>NUCLEOTIDE SEQUENCE [LARGE SCALE GENOMIC DNA]</scope>
    <source>
        <strain evidence="8">J379</strain>
    </source>
</reference>
<feature type="transmembrane region" description="Helical" evidence="6">
    <location>
        <begin position="12"/>
        <end position="35"/>
    </location>
</feature>
<dbReference type="Gene3D" id="3.30.700.10">
    <property type="entry name" value="Glycoprotein, Type 4 Pilin"/>
    <property type="match status" value="1"/>
</dbReference>
<dbReference type="Pfam" id="PF07963">
    <property type="entry name" value="N_methyl"/>
    <property type="match status" value="1"/>
</dbReference>
<keyword evidence="2" id="KW-0488">Methylation</keyword>
<evidence type="ECO:0000313" key="7">
    <source>
        <dbReference type="EMBL" id="UUY02638.1"/>
    </source>
</evidence>
<keyword evidence="4 6" id="KW-1133">Transmembrane helix</keyword>
<name>A0ABY5PDD0_9ACTN</name>
<dbReference type="SUPFAM" id="SSF54523">
    <property type="entry name" value="Pili subunits"/>
    <property type="match status" value="1"/>
</dbReference>